<evidence type="ECO:0000256" key="1">
    <source>
        <dbReference type="ARBA" id="ARBA00006328"/>
    </source>
</evidence>
<dbReference type="OrthoDB" id="9997102at2759"/>
<dbReference type="CDD" id="cd05251">
    <property type="entry name" value="NmrA_like_SDR_a"/>
    <property type="match status" value="1"/>
</dbReference>
<sequence>MAEKLILVTGATGKQGGSLIATLRPGATEQTIPFRVLALTRNAGSHAAKQLAQEKHVDVVEGNLDDEKSLRKVFDDAKARGGIWGVFCVLAFPGLGANADGEEKQGKTLADLALEFGVSSFVFSSVERGGESYDDKLDPDRRAKVQVERHIKDLGAKGLQWTILRPGFFMENFDGTIGAITVGVLKAGLQPTTTVPFIAADDIGRVAGAVFKSPEPYRSQILVVVGDILTMQQMDEAYKAATGQAIPSTPRLVALSLIKLNHHTQGVISDLERVHSTQSDPSHEKTVAQMNLARQAYPDMTSFQKWAERRKGKELKREKNWNQVSIGKLFMGKQ</sequence>
<feature type="domain" description="NmrA-like" evidence="3">
    <location>
        <begin position="3"/>
        <end position="246"/>
    </location>
</feature>
<comment type="similarity">
    <text evidence="1">Belongs to the NmrA-type oxidoreductase family.</text>
</comment>
<keyword evidence="5" id="KW-1185">Reference proteome</keyword>
<dbReference type="InterPro" id="IPR051164">
    <property type="entry name" value="NmrA-like_oxidored"/>
</dbReference>
<dbReference type="InterPro" id="IPR036291">
    <property type="entry name" value="NAD(P)-bd_dom_sf"/>
</dbReference>
<protein>
    <submittedName>
        <fullName evidence="4">NmrA-like family domain-containing protein 1</fullName>
    </submittedName>
</protein>
<dbReference type="Gene3D" id="3.90.25.10">
    <property type="entry name" value="UDP-galactose 4-epimerase, domain 1"/>
    <property type="match status" value="1"/>
</dbReference>
<comment type="caution">
    <text evidence="4">The sequence shown here is derived from an EMBL/GenBank/DDBJ whole genome shotgun (WGS) entry which is preliminary data.</text>
</comment>
<reference evidence="4" key="1">
    <citation type="submission" date="2018-04" db="EMBL/GenBank/DDBJ databases">
        <title>Whole genome sequencing of Hypsizygus marmoreus.</title>
        <authorList>
            <person name="Choi I.-G."/>
            <person name="Min B."/>
            <person name="Kim J.-G."/>
            <person name="Kim S."/>
            <person name="Oh Y.-L."/>
            <person name="Kong W.-S."/>
            <person name="Park H."/>
            <person name="Jeong J."/>
            <person name="Song E.-S."/>
        </authorList>
    </citation>
    <scope>NUCLEOTIDE SEQUENCE [LARGE SCALE GENOMIC DNA]</scope>
    <source>
        <strain evidence="4">51987-8</strain>
    </source>
</reference>
<dbReference type="SUPFAM" id="SSF51735">
    <property type="entry name" value="NAD(P)-binding Rossmann-fold domains"/>
    <property type="match status" value="1"/>
</dbReference>
<dbReference type="Proteomes" id="UP000076154">
    <property type="component" value="Unassembled WGS sequence"/>
</dbReference>
<dbReference type="EMBL" id="LUEZ02000126">
    <property type="protein sequence ID" value="RDB16255.1"/>
    <property type="molecule type" value="Genomic_DNA"/>
</dbReference>
<keyword evidence="2" id="KW-0521">NADP</keyword>
<evidence type="ECO:0000313" key="4">
    <source>
        <dbReference type="EMBL" id="RDB16255.1"/>
    </source>
</evidence>
<name>A0A369J760_HYPMA</name>
<dbReference type="PANTHER" id="PTHR42748:SF7">
    <property type="entry name" value="NMRA LIKE REDOX SENSOR 1-RELATED"/>
    <property type="match status" value="1"/>
</dbReference>
<evidence type="ECO:0000259" key="3">
    <source>
        <dbReference type="Pfam" id="PF05368"/>
    </source>
</evidence>
<dbReference type="AlphaFoldDB" id="A0A369J760"/>
<proteinExistence type="inferred from homology"/>
<gene>
    <name evidence="4" type="primary">NMRAL1_1</name>
    <name evidence="4" type="ORF">Hypma_003022</name>
</gene>
<evidence type="ECO:0000256" key="2">
    <source>
        <dbReference type="ARBA" id="ARBA00022857"/>
    </source>
</evidence>
<dbReference type="Pfam" id="PF05368">
    <property type="entry name" value="NmrA"/>
    <property type="match status" value="1"/>
</dbReference>
<organism evidence="4 5">
    <name type="scientific">Hypsizygus marmoreus</name>
    <name type="common">White beech mushroom</name>
    <name type="synonym">Agaricus marmoreus</name>
    <dbReference type="NCBI Taxonomy" id="39966"/>
    <lineage>
        <taxon>Eukaryota</taxon>
        <taxon>Fungi</taxon>
        <taxon>Dikarya</taxon>
        <taxon>Basidiomycota</taxon>
        <taxon>Agaricomycotina</taxon>
        <taxon>Agaricomycetes</taxon>
        <taxon>Agaricomycetidae</taxon>
        <taxon>Agaricales</taxon>
        <taxon>Tricholomatineae</taxon>
        <taxon>Lyophyllaceae</taxon>
        <taxon>Hypsizygus</taxon>
    </lineage>
</organism>
<dbReference type="Gene3D" id="3.40.50.720">
    <property type="entry name" value="NAD(P)-binding Rossmann-like Domain"/>
    <property type="match status" value="1"/>
</dbReference>
<dbReference type="PANTHER" id="PTHR42748">
    <property type="entry name" value="NITROGEN METABOLITE REPRESSION PROTEIN NMRA FAMILY MEMBER"/>
    <property type="match status" value="1"/>
</dbReference>
<dbReference type="GO" id="GO:0005634">
    <property type="term" value="C:nucleus"/>
    <property type="evidence" value="ECO:0007669"/>
    <property type="project" value="TreeGrafter"/>
</dbReference>
<evidence type="ECO:0000313" key="5">
    <source>
        <dbReference type="Proteomes" id="UP000076154"/>
    </source>
</evidence>
<dbReference type="STRING" id="39966.A0A369J760"/>
<accession>A0A369J760</accession>
<dbReference type="InterPro" id="IPR008030">
    <property type="entry name" value="NmrA-like"/>
</dbReference>
<dbReference type="InParanoid" id="A0A369J760"/>